<evidence type="ECO:0000256" key="1">
    <source>
        <dbReference type="ARBA" id="ARBA00004496"/>
    </source>
</evidence>
<keyword evidence="4 12" id="KW-0963">Cytoplasm</keyword>
<dbReference type="Gene3D" id="3.40.50.880">
    <property type="match status" value="1"/>
</dbReference>
<dbReference type="FunFam" id="3.40.50.880:FF:000009">
    <property type="entry name" value="Imidazole glycerol phosphate synthase subunit HisH"/>
    <property type="match status" value="1"/>
</dbReference>
<dbReference type="PANTHER" id="PTHR42701">
    <property type="entry name" value="IMIDAZOLE GLYCEROL PHOSPHATE SYNTHASE SUBUNIT HISH"/>
    <property type="match status" value="1"/>
</dbReference>
<feature type="active site" description="Nucleophile" evidence="12 13">
    <location>
        <position position="79"/>
    </location>
</feature>
<dbReference type="PROSITE" id="PS51273">
    <property type="entry name" value="GATASE_TYPE_1"/>
    <property type="match status" value="1"/>
</dbReference>
<gene>
    <name evidence="12" type="primary">hisH</name>
    <name evidence="15" type="ORF">A3I48_03470</name>
</gene>
<comment type="pathway">
    <text evidence="2 12">Amino-acid biosynthesis; L-histidine biosynthesis; L-histidine from 5-phospho-alpha-D-ribose 1-diphosphate: step 5/9.</text>
</comment>
<keyword evidence="5 12" id="KW-0028">Amino-acid biosynthesis</keyword>
<dbReference type="PIRSF" id="PIRSF000495">
    <property type="entry name" value="Amidotransf_hisH"/>
    <property type="match status" value="1"/>
</dbReference>
<evidence type="ECO:0000256" key="2">
    <source>
        <dbReference type="ARBA" id="ARBA00005091"/>
    </source>
</evidence>
<name>A0A1F5MGQ6_9BACT</name>
<proteinExistence type="inferred from homology"/>
<reference evidence="15 16" key="1">
    <citation type="journal article" date="2016" name="Nat. Commun.">
        <title>Thousands of microbial genomes shed light on interconnected biogeochemical processes in an aquifer system.</title>
        <authorList>
            <person name="Anantharaman K."/>
            <person name="Brown C.T."/>
            <person name="Hug L.A."/>
            <person name="Sharon I."/>
            <person name="Castelle C.J."/>
            <person name="Probst A.J."/>
            <person name="Thomas B.C."/>
            <person name="Singh A."/>
            <person name="Wilkins M.J."/>
            <person name="Karaoz U."/>
            <person name="Brodie E.L."/>
            <person name="Williams K.H."/>
            <person name="Hubbard S.S."/>
            <person name="Banfield J.F."/>
        </authorList>
    </citation>
    <scope>NUCLEOTIDE SEQUENCE [LARGE SCALE GENOMIC DNA]</scope>
</reference>
<dbReference type="HAMAP" id="MF_00278">
    <property type="entry name" value="HisH"/>
    <property type="match status" value="1"/>
</dbReference>
<dbReference type="GO" id="GO:0004359">
    <property type="term" value="F:glutaminase activity"/>
    <property type="evidence" value="ECO:0007669"/>
    <property type="project" value="UniProtKB-EC"/>
</dbReference>
<dbReference type="NCBIfam" id="TIGR01855">
    <property type="entry name" value="IMP_synth_hisH"/>
    <property type="match status" value="1"/>
</dbReference>
<dbReference type="Pfam" id="PF00117">
    <property type="entry name" value="GATase"/>
    <property type="match status" value="1"/>
</dbReference>
<evidence type="ECO:0000256" key="6">
    <source>
        <dbReference type="ARBA" id="ARBA00022801"/>
    </source>
</evidence>
<keyword evidence="9 12" id="KW-0456">Lyase</keyword>
<feature type="active site" evidence="12 13">
    <location>
        <position position="180"/>
    </location>
</feature>
<dbReference type="SUPFAM" id="SSF52317">
    <property type="entry name" value="Class I glutamine amidotransferase-like"/>
    <property type="match status" value="1"/>
</dbReference>
<dbReference type="EMBL" id="MFDT01000056">
    <property type="protein sequence ID" value="OGE64547.1"/>
    <property type="molecule type" value="Genomic_DNA"/>
</dbReference>
<keyword evidence="8 12" id="KW-0368">Histidine biosynthesis</keyword>
<dbReference type="InterPro" id="IPR029062">
    <property type="entry name" value="Class_I_gatase-like"/>
</dbReference>
<dbReference type="GO" id="GO:0005737">
    <property type="term" value="C:cytoplasm"/>
    <property type="evidence" value="ECO:0007669"/>
    <property type="project" value="UniProtKB-SubCell"/>
</dbReference>
<dbReference type="InterPro" id="IPR017926">
    <property type="entry name" value="GATASE"/>
</dbReference>
<feature type="domain" description="Glutamine amidotransferase" evidence="14">
    <location>
        <begin position="3"/>
        <end position="195"/>
    </location>
</feature>
<evidence type="ECO:0000256" key="10">
    <source>
        <dbReference type="ARBA" id="ARBA00047838"/>
    </source>
</evidence>
<evidence type="ECO:0000256" key="8">
    <source>
        <dbReference type="ARBA" id="ARBA00023102"/>
    </source>
</evidence>
<dbReference type="UniPathway" id="UPA00031">
    <property type="reaction ID" value="UER00010"/>
</dbReference>
<evidence type="ECO:0000259" key="14">
    <source>
        <dbReference type="Pfam" id="PF00117"/>
    </source>
</evidence>
<evidence type="ECO:0000256" key="13">
    <source>
        <dbReference type="PIRSR" id="PIRSR000495-1"/>
    </source>
</evidence>
<dbReference type="Proteomes" id="UP000178859">
    <property type="component" value="Unassembled WGS sequence"/>
</dbReference>
<protein>
    <recommendedName>
        <fullName evidence="12">Imidazole glycerol phosphate synthase subunit HisH</fullName>
        <ecNumber evidence="12">4.3.2.10</ecNumber>
    </recommendedName>
    <alternativeName>
        <fullName evidence="12">IGP synthase glutaminase subunit</fullName>
        <ecNumber evidence="12">3.5.1.2</ecNumber>
    </alternativeName>
    <alternativeName>
        <fullName evidence="12">IGP synthase subunit HisH</fullName>
    </alternativeName>
    <alternativeName>
        <fullName evidence="12">ImGP synthase subunit HisH</fullName>
        <shortName evidence="12">IGPS subunit HisH</shortName>
    </alternativeName>
</protein>
<sequence length="200" mass="21960">MIVIIDYGLGNLASITNALNKLGIKSSISGNPSVIKKAAALILPGVGAAGEGMKNLKKKGLDKIILQEITKGKPLLGICLGMQLLFEKSEEGNVSCLGIFKGKVKKFKKERKIPQIGWNNVLFANKQKLFQGIPDKSFFYFVNSFYCQPQDKSIIAGITEYGERFASIVIRNNVAGMQFHPEKSADSGLKLLKNFKEEMC</sequence>
<comment type="subcellular location">
    <subcellularLocation>
        <location evidence="1 12">Cytoplasm</location>
    </subcellularLocation>
</comment>
<organism evidence="15 16">
    <name type="scientific">Candidatus Daviesbacteria bacterium RIFCSPLOWO2_02_FULL_36_7</name>
    <dbReference type="NCBI Taxonomy" id="1797792"/>
    <lineage>
        <taxon>Bacteria</taxon>
        <taxon>Candidatus Daviesiibacteriota</taxon>
    </lineage>
</organism>
<evidence type="ECO:0000256" key="3">
    <source>
        <dbReference type="ARBA" id="ARBA00011152"/>
    </source>
</evidence>
<dbReference type="AlphaFoldDB" id="A0A1F5MGQ6"/>
<evidence type="ECO:0000256" key="5">
    <source>
        <dbReference type="ARBA" id="ARBA00022605"/>
    </source>
</evidence>
<evidence type="ECO:0000256" key="11">
    <source>
        <dbReference type="ARBA" id="ARBA00049534"/>
    </source>
</evidence>
<dbReference type="GO" id="GO:0000107">
    <property type="term" value="F:imidazoleglycerol-phosphate synthase activity"/>
    <property type="evidence" value="ECO:0007669"/>
    <property type="project" value="UniProtKB-UniRule"/>
</dbReference>
<accession>A0A1F5MGQ6</accession>
<keyword evidence="6 12" id="KW-0378">Hydrolase</keyword>
<dbReference type="CDD" id="cd01748">
    <property type="entry name" value="GATase1_IGP_Synthase"/>
    <property type="match status" value="1"/>
</dbReference>
<evidence type="ECO:0000256" key="9">
    <source>
        <dbReference type="ARBA" id="ARBA00023239"/>
    </source>
</evidence>
<comment type="function">
    <text evidence="12">IGPS catalyzes the conversion of PRFAR and glutamine to IGP, AICAR and glutamate. The HisH subunit catalyzes the hydrolysis of glutamine to glutamate and ammonia as part of the synthesis of IGP and AICAR. The resulting ammonia molecule is channeled to the active site of HisF.</text>
</comment>
<keyword evidence="15" id="KW-0808">Transferase</keyword>
<comment type="catalytic activity">
    <reaction evidence="10 12">
        <text>5-[(5-phospho-1-deoxy-D-ribulos-1-ylimino)methylamino]-1-(5-phospho-beta-D-ribosyl)imidazole-4-carboxamide + L-glutamine = D-erythro-1-(imidazol-4-yl)glycerol 3-phosphate + 5-amino-1-(5-phospho-beta-D-ribosyl)imidazole-4-carboxamide + L-glutamate + H(+)</text>
        <dbReference type="Rhea" id="RHEA:24793"/>
        <dbReference type="ChEBI" id="CHEBI:15378"/>
        <dbReference type="ChEBI" id="CHEBI:29985"/>
        <dbReference type="ChEBI" id="CHEBI:58278"/>
        <dbReference type="ChEBI" id="CHEBI:58359"/>
        <dbReference type="ChEBI" id="CHEBI:58475"/>
        <dbReference type="ChEBI" id="CHEBI:58525"/>
        <dbReference type="EC" id="4.3.2.10"/>
    </reaction>
</comment>
<evidence type="ECO:0000313" key="15">
    <source>
        <dbReference type="EMBL" id="OGE64547.1"/>
    </source>
</evidence>
<comment type="caution">
    <text evidence="15">The sequence shown here is derived from an EMBL/GenBank/DDBJ whole genome shotgun (WGS) entry which is preliminary data.</text>
</comment>
<feature type="active site" evidence="12 13">
    <location>
        <position position="182"/>
    </location>
</feature>
<comment type="catalytic activity">
    <reaction evidence="11 12">
        <text>L-glutamine + H2O = L-glutamate + NH4(+)</text>
        <dbReference type="Rhea" id="RHEA:15889"/>
        <dbReference type="ChEBI" id="CHEBI:15377"/>
        <dbReference type="ChEBI" id="CHEBI:28938"/>
        <dbReference type="ChEBI" id="CHEBI:29985"/>
        <dbReference type="ChEBI" id="CHEBI:58359"/>
        <dbReference type="EC" id="3.5.1.2"/>
    </reaction>
</comment>
<evidence type="ECO:0000256" key="4">
    <source>
        <dbReference type="ARBA" id="ARBA00022490"/>
    </source>
</evidence>
<keyword evidence="7 12" id="KW-0315">Glutamine amidotransferase</keyword>
<evidence type="ECO:0000313" key="16">
    <source>
        <dbReference type="Proteomes" id="UP000178859"/>
    </source>
</evidence>
<dbReference type="GO" id="GO:0000105">
    <property type="term" value="P:L-histidine biosynthetic process"/>
    <property type="evidence" value="ECO:0007669"/>
    <property type="project" value="UniProtKB-UniRule"/>
</dbReference>
<dbReference type="InterPro" id="IPR010139">
    <property type="entry name" value="Imidazole-glycPsynth_HisH"/>
</dbReference>
<comment type="subunit">
    <text evidence="3 12">Heterodimer of HisH and HisF.</text>
</comment>
<dbReference type="PANTHER" id="PTHR42701:SF1">
    <property type="entry name" value="IMIDAZOLE GLYCEROL PHOSPHATE SYNTHASE SUBUNIT HISH"/>
    <property type="match status" value="1"/>
</dbReference>
<dbReference type="GO" id="GO:0016829">
    <property type="term" value="F:lyase activity"/>
    <property type="evidence" value="ECO:0007669"/>
    <property type="project" value="UniProtKB-KW"/>
</dbReference>
<dbReference type="EC" id="4.3.2.10" evidence="12"/>
<evidence type="ECO:0000256" key="7">
    <source>
        <dbReference type="ARBA" id="ARBA00022962"/>
    </source>
</evidence>
<dbReference type="EC" id="3.5.1.2" evidence="12"/>
<evidence type="ECO:0000256" key="12">
    <source>
        <dbReference type="HAMAP-Rule" id="MF_00278"/>
    </source>
</evidence>